<feature type="compositionally biased region" description="Basic and acidic residues" evidence="1">
    <location>
        <begin position="67"/>
        <end position="85"/>
    </location>
</feature>
<evidence type="ECO:0000256" key="2">
    <source>
        <dbReference type="SAM" id="Phobius"/>
    </source>
</evidence>
<sequence length="139" mass="15226">MTAAAMISAAALVGAVIALLMTLWQRRTLRVLRQQLQDMEATVSEIAEVLKDRPLASATSGFSAHLSDAEKNQHQNRQELKEKLQENNAAKSQGQADKYRYAVALAAQGQNVDSIAQALNMAPAEVEQVMQLSRVKRPI</sequence>
<feature type="transmembrane region" description="Helical" evidence="2">
    <location>
        <begin position="6"/>
        <end position="24"/>
    </location>
</feature>
<feature type="region of interest" description="Disordered" evidence="1">
    <location>
        <begin position="61"/>
        <end position="93"/>
    </location>
</feature>
<keyword evidence="2" id="KW-1133">Transmembrane helix</keyword>
<proteinExistence type="predicted"/>
<evidence type="ECO:0000313" key="3">
    <source>
        <dbReference type="EMBL" id="MBD1400448.1"/>
    </source>
</evidence>
<keyword evidence="4" id="KW-1185">Reference proteome</keyword>
<evidence type="ECO:0000313" key="4">
    <source>
        <dbReference type="Proteomes" id="UP000632828"/>
    </source>
</evidence>
<keyword evidence="2" id="KW-0812">Transmembrane</keyword>
<dbReference type="RefSeq" id="WP_191154954.1">
    <property type="nucleotide sequence ID" value="NZ_JACWUN010000006.1"/>
</dbReference>
<name>A0A8J6QQY2_9BACT</name>
<organism evidence="3 4">
    <name type="scientific">Pelovirga terrestris</name>
    <dbReference type="NCBI Taxonomy" id="2771352"/>
    <lineage>
        <taxon>Bacteria</taxon>
        <taxon>Pseudomonadati</taxon>
        <taxon>Thermodesulfobacteriota</taxon>
        <taxon>Desulfuromonadia</taxon>
        <taxon>Geobacterales</taxon>
        <taxon>Geobacteraceae</taxon>
        <taxon>Pelovirga</taxon>
    </lineage>
</organism>
<reference evidence="3" key="1">
    <citation type="submission" date="2020-09" db="EMBL/GenBank/DDBJ databases">
        <title>Pelobacter alkaliphilus sp. nov., a novel anaerobic arsenate-reducing bacterium from terrestrial mud volcano.</title>
        <authorList>
            <person name="Khomyakova M.A."/>
            <person name="Merkel A.Y."/>
            <person name="Slobodkin A.I."/>
        </authorList>
    </citation>
    <scope>NUCLEOTIDE SEQUENCE</scope>
    <source>
        <strain evidence="3">M08fum</strain>
    </source>
</reference>
<evidence type="ECO:0000256" key="1">
    <source>
        <dbReference type="SAM" id="MobiDB-lite"/>
    </source>
</evidence>
<gene>
    <name evidence="3" type="ORF">ICT70_07170</name>
</gene>
<protein>
    <recommendedName>
        <fullName evidence="5">DUF2802 domain-containing protein</fullName>
    </recommendedName>
</protein>
<evidence type="ECO:0008006" key="5">
    <source>
        <dbReference type="Google" id="ProtNLM"/>
    </source>
</evidence>
<dbReference type="EMBL" id="JACWUN010000006">
    <property type="protein sequence ID" value="MBD1400448.1"/>
    <property type="molecule type" value="Genomic_DNA"/>
</dbReference>
<dbReference type="Proteomes" id="UP000632828">
    <property type="component" value="Unassembled WGS sequence"/>
</dbReference>
<comment type="caution">
    <text evidence="3">The sequence shown here is derived from an EMBL/GenBank/DDBJ whole genome shotgun (WGS) entry which is preliminary data.</text>
</comment>
<keyword evidence="2" id="KW-0472">Membrane</keyword>
<accession>A0A8J6QQY2</accession>
<dbReference type="AlphaFoldDB" id="A0A8J6QQY2"/>